<dbReference type="InterPro" id="IPR014284">
    <property type="entry name" value="RNA_pol_sigma-70_dom"/>
</dbReference>
<dbReference type="Pfam" id="PF08281">
    <property type="entry name" value="Sigma70_r4_2"/>
    <property type="match status" value="1"/>
</dbReference>
<comment type="caution">
    <text evidence="9">The sequence shown here is derived from an EMBL/GenBank/DDBJ whole genome shotgun (WGS) entry which is preliminary data.</text>
</comment>
<dbReference type="InterPro" id="IPR013325">
    <property type="entry name" value="RNA_pol_sigma_r2"/>
</dbReference>
<evidence type="ECO:0000313" key="10">
    <source>
        <dbReference type="Proteomes" id="UP000293874"/>
    </source>
</evidence>
<dbReference type="InterPro" id="IPR013324">
    <property type="entry name" value="RNA_pol_sigma_r3/r4-like"/>
</dbReference>
<keyword evidence="10" id="KW-1185">Reference proteome</keyword>
<keyword evidence="6" id="KW-0472">Membrane</keyword>
<dbReference type="Gene3D" id="1.10.10.10">
    <property type="entry name" value="Winged helix-like DNA-binding domain superfamily/Winged helix DNA-binding domain"/>
    <property type="match status" value="1"/>
</dbReference>
<keyword evidence="2" id="KW-0805">Transcription regulation</keyword>
<comment type="similarity">
    <text evidence="1">Belongs to the sigma-70 factor family. ECF subfamily.</text>
</comment>
<dbReference type="Pfam" id="PF04542">
    <property type="entry name" value="Sigma70_r2"/>
    <property type="match status" value="1"/>
</dbReference>
<dbReference type="SUPFAM" id="SSF88946">
    <property type="entry name" value="Sigma2 domain of RNA polymerase sigma factors"/>
    <property type="match status" value="1"/>
</dbReference>
<dbReference type="GO" id="GO:0016987">
    <property type="term" value="F:sigma factor activity"/>
    <property type="evidence" value="ECO:0007669"/>
    <property type="project" value="UniProtKB-KW"/>
</dbReference>
<dbReference type="GO" id="GO:0006352">
    <property type="term" value="P:DNA-templated transcription initiation"/>
    <property type="evidence" value="ECO:0007669"/>
    <property type="project" value="InterPro"/>
</dbReference>
<dbReference type="Gene3D" id="1.10.1740.10">
    <property type="match status" value="1"/>
</dbReference>
<dbReference type="InterPro" id="IPR007627">
    <property type="entry name" value="RNA_pol_sigma70_r2"/>
</dbReference>
<protein>
    <submittedName>
        <fullName evidence="9">RNA polymerase sigma-70 factor (ECF subfamily)</fullName>
    </submittedName>
</protein>
<evidence type="ECO:0000256" key="5">
    <source>
        <dbReference type="ARBA" id="ARBA00023163"/>
    </source>
</evidence>
<dbReference type="EMBL" id="SGXA01000002">
    <property type="protein sequence ID" value="RZS71006.1"/>
    <property type="molecule type" value="Genomic_DNA"/>
</dbReference>
<dbReference type="SUPFAM" id="SSF88659">
    <property type="entry name" value="Sigma3 and sigma4 domains of RNA polymerase sigma factors"/>
    <property type="match status" value="1"/>
</dbReference>
<dbReference type="Proteomes" id="UP000293874">
    <property type="component" value="Unassembled WGS sequence"/>
</dbReference>
<gene>
    <name evidence="9" type="ORF">EV199_2906</name>
</gene>
<evidence type="ECO:0000256" key="2">
    <source>
        <dbReference type="ARBA" id="ARBA00023015"/>
    </source>
</evidence>
<organism evidence="9 10">
    <name type="scientific">Pseudobacter ginsenosidimutans</name>
    <dbReference type="NCBI Taxonomy" id="661488"/>
    <lineage>
        <taxon>Bacteria</taxon>
        <taxon>Pseudomonadati</taxon>
        <taxon>Bacteroidota</taxon>
        <taxon>Chitinophagia</taxon>
        <taxon>Chitinophagales</taxon>
        <taxon>Chitinophagaceae</taxon>
        <taxon>Pseudobacter</taxon>
    </lineage>
</organism>
<dbReference type="PANTHER" id="PTHR43133:SF8">
    <property type="entry name" value="RNA POLYMERASE SIGMA FACTOR HI_1459-RELATED"/>
    <property type="match status" value="1"/>
</dbReference>
<evidence type="ECO:0000256" key="4">
    <source>
        <dbReference type="ARBA" id="ARBA00023125"/>
    </source>
</evidence>
<dbReference type="InterPro" id="IPR039425">
    <property type="entry name" value="RNA_pol_sigma-70-like"/>
</dbReference>
<dbReference type="NCBIfam" id="TIGR02937">
    <property type="entry name" value="sigma70-ECF"/>
    <property type="match status" value="1"/>
</dbReference>
<accession>A0A4Q7MQJ9</accession>
<keyword evidence="4" id="KW-0238">DNA-binding</keyword>
<evidence type="ECO:0000259" key="7">
    <source>
        <dbReference type="Pfam" id="PF04542"/>
    </source>
</evidence>
<dbReference type="GO" id="GO:0003677">
    <property type="term" value="F:DNA binding"/>
    <property type="evidence" value="ECO:0007669"/>
    <property type="project" value="UniProtKB-KW"/>
</dbReference>
<evidence type="ECO:0000256" key="1">
    <source>
        <dbReference type="ARBA" id="ARBA00010641"/>
    </source>
</evidence>
<feature type="transmembrane region" description="Helical" evidence="6">
    <location>
        <begin position="186"/>
        <end position="204"/>
    </location>
</feature>
<dbReference type="RefSeq" id="WP_130541545.1">
    <property type="nucleotide sequence ID" value="NZ_CP042431.1"/>
</dbReference>
<name>A0A4Q7MQJ9_9BACT</name>
<keyword evidence="3" id="KW-0731">Sigma factor</keyword>
<proteinExistence type="inferred from homology"/>
<dbReference type="InterPro" id="IPR013249">
    <property type="entry name" value="RNA_pol_sigma70_r4_t2"/>
</dbReference>
<dbReference type="PANTHER" id="PTHR43133">
    <property type="entry name" value="RNA POLYMERASE ECF-TYPE SIGMA FACTO"/>
    <property type="match status" value="1"/>
</dbReference>
<evidence type="ECO:0000256" key="3">
    <source>
        <dbReference type="ARBA" id="ARBA00023082"/>
    </source>
</evidence>
<dbReference type="InterPro" id="IPR036388">
    <property type="entry name" value="WH-like_DNA-bd_sf"/>
</dbReference>
<evidence type="ECO:0000313" key="9">
    <source>
        <dbReference type="EMBL" id="RZS71006.1"/>
    </source>
</evidence>
<dbReference type="AlphaFoldDB" id="A0A4Q7MQJ9"/>
<keyword evidence="6" id="KW-1133">Transmembrane helix</keyword>
<dbReference type="OrthoDB" id="9807565at2"/>
<keyword evidence="5" id="KW-0804">Transcription</keyword>
<sequence length="254" mass="29442">MGTNPEYYSHSIHSKDYPHMDIPVNGIDFQFNAIVESWTGHLQYVSSQITKNKQAAEDIVQEAYLLLWQRRRKIIPENPVGWLVKVVTNLSLLHLRDKHIRTRIHRNLSESLASSYSEVEEQVLNKEQIRIISRVIDQLPCQQKIVFQLSKENGLSRSQIASFLQLSPNTVKVHLSRARQFVRDNLSGISVYTMLFVFFNIFFIKSNTNSGLMHLFNEADKNNTRITKKNEMSKLSSPVLLSHVFLLFPNQSMK</sequence>
<keyword evidence="6" id="KW-0812">Transmembrane</keyword>
<reference evidence="9 10" key="1">
    <citation type="submission" date="2019-02" db="EMBL/GenBank/DDBJ databases">
        <title>Genomic Encyclopedia of Type Strains, Phase IV (KMG-IV): sequencing the most valuable type-strain genomes for metagenomic binning, comparative biology and taxonomic classification.</title>
        <authorList>
            <person name="Goeker M."/>
        </authorList>
    </citation>
    <scope>NUCLEOTIDE SEQUENCE [LARGE SCALE GENOMIC DNA]</scope>
    <source>
        <strain evidence="9 10">DSM 18116</strain>
    </source>
</reference>
<feature type="domain" description="RNA polymerase sigma factor 70 region 4 type 2" evidence="8">
    <location>
        <begin position="130"/>
        <end position="180"/>
    </location>
</feature>
<evidence type="ECO:0000259" key="8">
    <source>
        <dbReference type="Pfam" id="PF08281"/>
    </source>
</evidence>
<evidence type="ECO:0000256" key="6">
    <source>
        <dbReference type="SAM" id="Phobius"/>
    </source>
</evidence>
<feature type="domain" description="RNA polymerase sigma-70 region 2" evidence="7">
    <location>
        <begin position="35"/>
        <end position="98"/>
    </location>
</feature>